<sequence>MWNKKKIRFTDKKHSRQGIISSGLGGAALLLFAASVAAAYIRSGQAGRIIAVTGFLAMLCACAGLYYGIMGYREEGTYRLFLRLGCGLNFLLLAGFVSIYILGW</sequence>
<keyword evidence="3" id="KW-1185">Reference proteome</keyword>
<keyword evidence="1" id="KW-0812">Transmembrane</keyword>
<protein>
    <submittedName>
        <fullName evidence="2">DUF6142 family protein</fullName>
    </submittedName>
</protein>
<dbReference type="AlphaFoldDB" id="A0AAE3DBW4"/>
<dbReference type="Pfam" id="PF19639">
    <property type="entry name" value="DUF6142"/>
    <property type="match status" value="1"/>
</dbReference>
<gene>
    <name evidence="2" type="ORF">LKD36_10865</name>
</gene>
<feature type="transmembrane region" description="Helical" evidence="1">
    <location>
        <begin position="49"/>
        <end position="69"/>
    </location>
</feature>
<reference evidence="2 3" key="1">
    <citation type="submission" date="2021-10" db="EMBL/GenBank/DDBJ databases">
        <title>Anaerobic single-cell dispensing facilitates the cultivation of human gut bacteria.</title>
        <authorList>
            <person name="Afrizal A."/>
        </authorList>
    </citation>
    <scope>NUCLEOTIDE SEQUENCE [LARGE SCALE GENOMIC DNA]</scope>
    <source>
        <strain evidence="2 3">CLA-AA-H276</strain>
    </source>
</reference>
<evidence type="ECO:0000313" key="3">
    <source>
        <dbReference type="Proteomes" id="UP001198220"/>
    </source>
</evidence>
<accession>A0AAE3DBW4</accession>
<dbReference type="RefSeq" id="WP_118770350.1">
    <property type="nucleotide sequence ID" value="NZ_JAJEPS010000010.1"/>
</dbReference>
<dbReference type="EMBL" id="JAJEPS010000010">
    <property type="protein sequence ID" value="MCC2126680.1"/>
    <property type="molecule type" value="Genomic_DNA"/>
</dbReference>
<proteinExistence type="predicted"/>
<evidence type="ECO:0000256" key="1">
    <source>
        <dbReference type="SAM" id="Phobius"/>
    </source>
</evidence>
<keyword evidence="1" id="KW-0472">Membrane</keyword>
<name>A0AAE3DBW4_9FIRM</name>
<comment type="caution">
    <text evidence="2">The sequence shown here is derived from an EMBL/GenBank/DDBJ whole genome shotgun (WGS) entry which is preliminary data.</text>
</comment>
<feature type="transmembrane region" description="Helical" evidence="1">
    <location>
        <begin position="81"/>
        <end position="102"/>
    </location>
</feature>
<keyword evidence="1" id="KW-1133">Transmembrane helix</keyword>
<organism evidence="2 3">
    <name type="scientific">Hominiventricola filiformis</name>
    <dbReference type="NCBI Taxonomy" id="2885352"/>
    <lineage>
        <taxon>Bacteria</taxon>
        <taxon>Bacillati</taxon>
        <taxon>Bacillota</taxon>
        <taxon>Clostridia</taxon>
        <taxon>Lachnospirales</taxon>
        <taxon>Lachnospiraceae</taxon>
        <taxon>Hominiventricola</taxon>
    </lineage>
</organism>
<dbReference type="Proteomes" id="UP001198220">
    <property type="component" value="Unassembled WGS sequence"/>
</dbReference>
<evidence type="ECO:0000313" key="2">
    <source>
        <dbReference type="EMBL" id="MCC2126680.1"/>
    </source>
</evidence>
<dbReference type="InterPro" id="IPR046140">
    <property type="entry name" value="DUF6142"/>
</dbReference>